<dbReference type="AlphaFoldDB" id="A0A9P7GS25"/>
<feature type="compositionally biased region" description="Low complexity" evidence="4">
    <location>
        <begin position="880"/>
        <end position="900"/>
    </location>
</feature>
<feature type="repeat" description="WD" evidence="3">
    <location>
        <begin position="638"/>
        <end position="677"/>
    </location>
</feature>
<dbReference type="SMART" id="SM00256">
    <property type="entry name" value="FBOX"/>
    <property type="match status" value="1"/>
</dbReference>
<feature type="compositionally biased region" description="Low complexity" evidence="4">
    <location>
        <begin position="851"/>
        <end position="865"/>
    </location>
</feature>
<organism evidence="6 7">
    <name type="scientific">Sphagnurus paluster</name>
    <dbReference type="NCBI Taxonomy" id="117069"/>
    <lineage>
        <taxon>Eukaryota</taxon>
        <taxon>Fungi</taxon>
        <taxon>Dikarya</taxon>
        <taxon>Basidiomycota</taxon>
        <taxon>Agaricomycotina</taxon>
        <taxon>Agaricomycetes</taxon>
        <taxon>Agaricomycetidae</taxon>
        <taxon>Agaricales</taxon>
        <taxon>Tricholomatineae</taxon>
        <taxon>Lyophyllaceae</taxon>
        <taxon>Sphagnurus</taxon>
    </lineage>
</organism>
<reference evidence="6" key="1">
    <citation type="submission" date="2021-02" db="EMBL/GenBank/DDBJ databases">
        <authorList>
            <person name="Nieuwenhuis M."/>
            <person name="Van De Peppel L.J.J."/>
        </authorList>
    </citation>
    <scope>NUCLEOTIDE SEQUENCE</scope>
    <source>
        <strain evidence="6">D49</strain>
    </source>
</reference>
<dbReference type="SUPFAM" id="SSF81383">
    <property type="entry name" value="F-box domain"/>
    <property type="match status" value="1"/>
</dbReference>
<feature type="region of interest" description="Disordered" evidence="4">
    <location>
        <begin position="754"/>
        <end position="925"/>
    </location>
</feature>
<feature type="region of interest" description="Disordered" evidence="4">
    <location>
        <begin position="161"/>
        <end position="201"/>
    </location>
</feature>
<protein>
    <recommendedName>
        <fullName evidence="5">F-box domain-containing protein</fullName>
    </recommendedName>
</protein>
<dbReference type="CDD" id="cd00200">
    <property type="entry name" value="WD40"/>
    <property type="match status" value="1"/>
</dbReference>
<name>A0A9P7GS25_9AGAR</name>
<dbReference type="Gene3D" id="1.20.1280.50">
    <property type="match status" value="1"/>
</dbReference>
<dbReference type="PANTHER" id="PTHR19849">
    <property type="entry name" value="PHOSPHOLIPASE A-2-ACTIVATING PROTEIN"/>
    <property type="match status" value="1"/>
</dbReference>
<dbReference type="InterPro" id="IPR019775">
    <property type="entry name" value="WD40_repeat_CS"/>
</dbReference>
<evidence type="ECO:0000256" key="2">
    <source>
        <dbReference type="ARBA" id="ARBA00022737"/>
    </source>
</evidence>
<dbReference type="InterPro" id="IPR036047">
    <property type="entry name" value="F-box-like_dom_sf"/>
</dbReference>
<keyword evidence="1 3" id="KW-0853">WD repeat</keyword>
<feature type="compositionally biased region" description="Acidic residues" evidence="4">
    <location>
        <begin position="768"/>
        <end position="784"/>
    </location>
</feature>
<dbReference type="GO" id="GO:0010992">
    <property type="term" value="P:ubiquitin recycling"/>
    <property type="evidence" value="ECO:0007669"/>
    <property type="project" value="TreeGrafter"/>
</dbReference>
<dbReference type="GO" id="GO:0005737">
    <property type="term" value="C:cytoplasm"/>
    <property type="evidence" value="ECO:0007669"/>
    <property type="project" value="TreeGrafter"/>
</dbReference>
<feature type="compositionally biased region" description="Pro residues" evidence="4">
    <location>
        <begin position="169"/>
        <end position="179"/>
    </location>
</feature>
<dbReference type="OrthoDB" id="190105at2759"/>
<dbReference type="Proteomes" id="UP000717328">
    <property type="component" value="Unassembled WGS sequence"/>
</dbReference>
<keyword evidence="2" id="KW-0677">Repeat</keyword>
<dbReference type="PROSITE" id="PS50082">
    <property type="entry name" value="WD_REPEATS_2"/>
    <property type="match status" value="4"/>
</dbReference>
<dbReference type="PROSITE" id="PS50294">
    <property type="entry name" value="WD_REPEATS_REGION"/>
    <property type="match status" value="4"/>
</dbReference>
<dbReference type="SMART" id="SM00320">
    <property type="entry name" value="WD40"/>
    <property type="match status" value="7"/>
</dbReference>
<dbReference type="GO" id="GO:0043161">
    <property type="term" value="P:proteasome-mediated ubiquitin-dependent protein catabolic process"/>
    <property type="evidence" value="ECO:0007669"/>
    <property type="project" value="TreeGrafter"/>
</dbReference>
<dbReference type="GO" id="GO:0043130">
    <property type="term" value="F:ubiquitin binding"/>
    <property type="evidence" value="ECO:0007669"/>
    <property type="project" value="TreeGrafter"/>
</dbReference>
<feature type="repeat" description="WD" evidence="3">
    <location>
        <begin position="596"/>
        <end position="637"/>
    </location>
</feature>
<evidence type="ECO:0000256" key="1">
    <source>
        <dbReference type="ARBA" id="ARBA00022574"/>
    </source>
</evidence>
<evidence type="ECO:0000313" key="7">
    <source>
        <dbReference type="Proteomes" id="UP000717328"/>
    </source>
</evidence>
<dbReference type="EMBL" id="JABCKI010000047">
    <property type="protein sequence ID" value="KAG5653538.1"/>
    <property type="molecule type" value="Genomic_DNA"/>
</dbReference>
<gene>
    <name evidence="6" type="ORF">H0H81_012479</name>
</gene>
<dbReference type="PANTHER" id="PTHR19849:SF1">
    <property type="entry name" value="F-BOX_WD REPEAT-CONTAINING PROTEIN 7"/>
    <property type="match status" value="1"/>
</dbReference>
<dbReference type="GO" id="GO:0005634">
    <property type="term" value="C:nucleus"/>
    <property type="evidence" value="ECO:0007669"/>
    <property type="project" value="TreeGrafter"/>
</dbReference>
<dbReference type="PROSITE" id="PS00678">
    <property type="entry name" value="WD_REPEATS_1"/>
    <property type="match status" value="2"/>
</dbReference>
<feature type="compositionally biased region" description="Acidic residues" evidence="4">
    <location>
        <begin position="795"/>
        <end position="807"/>
    </location>
</feature>
<evidence type="ECO:0000256" key="4">
    <source>
        <dbReference type="SAM" id="MobiDB-lite"/>
    </source>
</evidence>
<sequence length="925" mass="100844">MSANQRPYLVLQPSVNTTTVVTTTTTTTSYAPIQLPPLPPPLSPKDPKTYPLLHANLPKSLRNFPLVFPGGSRATFRDGDGGDQEMQEEQEVVGGSGWRMMKRDEVPEGTNVVGLAEAVERYGKKRSHGGLDMMEGVEATSGIHPQAPPRKKARAANLPHITPVNAAAPPSPLPSPRGSPAPESIWPSAPPSGASSPLPQAPFQPDLSLTTLLTLPSLVSHFSTLPAPLQSHFLLTLLRHSPLPVLRTLHSVLTPTLARDFITLLPPELVSHVLSYLPFSTLARASRVSRSWRATIDSDPVLWRDLLKSTKIWFGGESENAFSDHITARRRHADRARLRSILHDAAPVPPSLIPSLPQPHPYKILFKSRLLTRTRWVSNREPKHVSFPAHGSSVVTCLIFSHGRIISASDDHSIHIYSPATGELISKLEGHDGGVWALAASRDILVSGSTDRTVRIWDLATGRCTHVFGGHTSTVRCLSIVKPEWVDVEQPGGGLVKEKWPKRPLIVTGSRDHSLRVWTLPRPGEPDFKCFGADDTEVDPTEVCDADENPYHRVHLEGHDHAVRALAARGRTLVSGSYDCTVRIWDTINGTCKWVLVGHTQKVYSVVLDPARNQACSGSMDGTVRVWNLLTGQCAHTLTGHTSLVGLLGLSPSHLVSAAADSTLRIWDPDTGELRHTLAAHTGAITCFQHDEFKVLSGSDGTLKMWNMKDGTVVRDLLTGITGVWQVVFEGRWCVAASNRTDATVLDVWDFGNEDDEDWVGEPPGGMYDEDGFSEAGDEDEDELGTPRIRKMTGEDEQEQADIDAMDQDLLGPSDTESADIDIPEDRERHRSEAPMDEHGYSDGHDEGVDASRWAPGAAGGSSSSRLHPLVQGSRGNRTSRTAPRASVAPPTTTTTAAPAGFGLRTLPTNEETPTRPRVRSTRRR</sequence>
<dbReference type="PRINTS" id="PR00320">
    <property type="entry name" value="GPROTEINBRPT"/>
</dbReference>
<reference evidence="6" key="2">
    <citation type="submission" date="2021-10" db="EMBL/GenBank/DDBJ databases">
        <title>Phylogenomics reveals ancestral predisposition of the termite-cultivated fungus Termitomyces towards a domesticated lifestyle.</title>
        <authorList>
            <person name="Auxier B."/>
            <person name="Grum-Grzhimaylo A."/>
            <person name="Cardenas M.E."/>
            <person name="Lodge J.D."/>
            <person name="Laessoe T."/>
            <person name="Pedersen O."/>
            <person name="Smith M.E."/>
            <person name="Kuyper T.W."/>
            <person name="Franco-Molano E.A."/>
            <person name="Baroni T.J."/>
            <person name="Aanen D.K."/>
        </authorList>
    </citation>
    <scope>NUCLEOTIDE SEQUENCE</scope>
    <source>
        <strain evidence="6">D49</strain>
    </source>
</reference>
<dbReference type="Gene3D" id="2.130.10.10">
    <property type="entry name" value="YVTN repeat-like/Quinoprotein amine dehydrogenase"/>
    <property type="match status" value="1"/>
</dbReference>
<feature type="repeat" description="WD" evidence="3">
    <location>
        <begin position="556"/>
        <end position="586"/>
    </location>
</feature>
<dbReference type="InterPro" id="IPR001680">
    <property type="entry name" value="WD40_rpt"/>
</dbReference>
<keyword evidence="7" id="KW-1185">Reference proteome</keyword>
<dbReference type="InterPro" id="IPR020472">
    <property type="entry name" value="WD40_PAC1"/>
</dbReference>
<feature type="domain" description="F-box" evidence="5">
    <location>
        <begin position="259"/>
        <end position="306"/>
    </location>
</feature>
<proteinExistence type="predicted"/>
<dbReference type="Pfam" id="PF00400">
    <property type="entry name" value="WD40"/>
    <property type="match status" value="6"/>
</dbReference>
<dbReference type="InterPro" id="IPR036322">
    <property type="entry name" value="WD40_repeat_dom_sf"/>
</dbReference>
<comment type="caution">
    <text evidence="6">The sequence shown here is derived from an EMBL/GenBank/DDBJ whole genome shotgun (WGS) entry which is preliminary data.</text>
</comment>
<evidence type="ECO:0000259" key="5">
    <source>
        <dbReference type="PROSITE" id="PS50181"/>
    </source>
</evidence>
<dbReference type="SUPFAM" id="SSF50978">
    <property type="entry name" value="WD40 repeat-like"/>
    <property type="match status" value="1"/>
</dbReference>
<dbReference type="PROSITE" id="PS50181">
    <property type="entry name" value="FBOX"/>
    <property type="match status" value="1"/>
</dbReference>
<evidence type="ECO:0000313" key="6">
    <source>
        <dbReference type="EMBL" id="KAG5653538.1"/>
    </source>
</evidence>
<evidence type="ECO:0000256" key="3">
    <source>
        <dbReference type="PROSITE-ProRule" id="PRU00221"/>
    </source>
</evidence>
<dbReference type="InterPro" id="IPR001810">
    <property type="entry name" value="F-box_dom"/>
</dbReference>
<dbReference type="InterPro" id="IPR015943">
    <property type="entry name" value="WD40/YVTN_repeat-like_dom_sf"/>
</dbReference>
<dbReference type="Pfam" id="PF12937">
    <property type="entry name" value="F-box-like"/>
    <property type="match status" value="1"/>
</dbReference>
<feature type="compositionally biased region" description="Basic and acidic residues" evidence="4">
    <location>
        <begin position="824"/>
        <end position="850"/>
    </location>
</feature>
<accession>A0A9P7GS25</accession>
<feature type="repeat" description="WD" evidence="3">
    <location>
        <begin position="428"/>
        <end position="467"/>
    </location>
</feature>